<dbReference type="Proteomes" id="UP001152795">
    <property type="component" value="Unassembled WGS sequence"/>
</dbReference>
<comment type="caution">
    <text evidence="3">The sequence shown here is derived from an EMBL/GenBank/DDBJ whole genome shotgun (WGS) entry which is preliminary data.</text>
</comment>
<proteinExistence type="predicted"/>
<feature type="signal peptide" evidence="2">
    <location>
        <begin position="1"/>
        <end position="28"/>
    </location>
</feature>
<dbReference type="EMBL" id="CACRXK020023399">
    <property type="protein sequence ID" value="CAB4037722.1"/>
    <property type="molecule type" value="Genomic_DNA"/>
</dbReference>
<evidence type="ECO:0000313" key="3">
    <source>
        <dbReference type="EMBL" id="CAB4037722.1"/>
    </source>
</evidence>
<protein>
    <submittedName>
        <fullName evidence="3">Uncharacterized protein</fullName>
    </submittedName>
</protein>
<feature type="chain" id="PRO_5043725261" evidence="2">
    <location>
        <begin position="29"/>
        <end position="113"/>
    </location>
</feature>
<keyword evidence="2" id="KW-0732">Signal</keyword>
<feature type="compositionally biased region" description="Polar residues" evidence="1">
    <location>
        <begin position="74"/>
        <end position="90"/>
    </location>
</feature>
<evidence type="ECO:0000256" key="1">
    <source>
        <dbReference type="SAM" id="MobiDB-lite"/>
    </source>
</evidence>
<accession>A0A6S7LKB6</accession>
<feature type="compositionally biased region" description="Low complexity" evidence="1">
    <location>
        <begin position="98"/>
        <end position="113"/>
    </location>
</feature>
<organism evidence="3 4">
    <name type="scientific">Paramuricea clavata</name>
    <name type="common">Red gorgonian</name>
    <name type="synonym">Violescent sea-whip</name>
    <dbReference type="NCBI Taxonomy" id="317549"/>
    <lineage>
        <taxon>Eukaryota</taxon>
        <taxon>Metazoa</taxon>
        <taxon>Cnidaria</taxon>
        <taxon>Anthozoa</taxon>
        <taxon>Octocorallia</taxon>
        <taxon>Malacalcyonacea</taxon>
        <taxon>Plexauridae</taxon>
        <taxon>Paramuricea</taxon>
    </lineage>
</organism>
<evidence type="ECO:0000313" key="4">
    <source>
        <dbReference type="Proteomes" id="UP001152795"/>
    </source>
</evidence>
<gene>
    <name evidence="3" type="ORF">PACLA_8A027485</name>
</gene>
<feature type="region of interest" description="Disordered" evidence="1">
    <location>
        <begin position="74"/>
        <end position="113"/>
    </location>
</feature>
<reference evidence="3" key="1">
    <citation type="submission" date="2020-04" db="EMBL/GenBank/DDBJ databases">
        <authorList>
            <person name="Alioto T."/>
            <person name="Alioto T."/>
            <person name="Gomez Garrido J."/>
        </authorList>
    </citation>
    <scope>NUCLEOTIDE SEQUENCE</scope>
    <source>
        <strain evidence="3">A484AB</strain>
    </source>
</reference>
<keyword evidence="4" id="KW-1185">Reference proteome</keyword>
<evidence type="ECO:0000256" key="2">
    <source>
        <dbReference type="SAM" id="SignalP"/>
    </source>
</evidence>
<feature type="non-terminal residue" evidence="3">
    <location>
        <position position="113"/>
    </location>
</feature>
<name>A0A6S7LKB6_PARCT</name>
<dbReference type="AlphaFoldDB" id="A0A6S7LKB6"/>
<sequence length="113" mass="12653">MTATQCSCTSVSILFLMLVCFISKLLEAKRKLPHEENCRARKIPRLAKDVAVTNEQSDSLSFFQKVTKFVGSFWPSSFKENNPLDNNTTTGERKNGPNSHSSINKSRISSAVR</sequence>